<accession>A0ABW2U2U2</accession>
<keyword evidence="3" id="KW-1185">Reference proteome</keyword>
<dbReference type="Gene3D" id="1.20.930.40">
    <property type="entry name" value="Transferrin receptor-like, dimerisation domain"/>
    <property type="match status" value="1"/>
</dbReference>
<comment type="caution">
    <text evidence="2">The sequence shown here is derived from an EMBL/GenBank/DDBJ whole genome shotgun (WGS) entry which is preliminary data.</text>
</comment>
<dbReference type="Proteomes" id="UP001596513">
    <property type="component" value="Unassembled WGS sequence"/>
</dbReference>
<dbReference type="Pfam" id="PF04253">
    <property type="entry name" value="TFR_dimer"/>
    <property type="match status" value="1"/>
</dbReference>
<feature type="domain" description="Transferrin receptor-like dimerisation" evidence="1">
    <location>
        <begin position="2"/>
        <end position="46"/>
    </location>
</feature>
<proteinExistence type="predicted"/>
<dbReference type="InterPro" id="IPR036757">
    <property type="entry name" value="TFR-like_dimer_dom_sf"/>
</dbReference>
<sequence length="61" mass="6570">MYAPGFYTGYGVKTLPGIREAVEERKWAEADEQIKRTAAAVERFSAQVSRAAAVASPAPAQ</sequence>
<reference evidence="3" key="1">
    <citation type="journal article" date="2019" name="Int. J. Syst. Evol. Microbiol.">
        <title>The Global Catalogue of Microorganisms (GCM) 10K type strain sequencing project: providing services to taxonomists for standard genome sequencing and annotation.</title>
        <authorList>
            <consortium name="The Broad Institute Genomics Platform"/>
            <consortium name="The Broad Institute Genome Sequencing Center for Infectious Disease"/>
            <person name="Wu L."/>
            <person name="Ma J."/>
        </authorList>
    </citation>
    <scope>NUCLEOTIDE SEQUENCE [LARGE SCALE GENOMIC DNA]</scope>
    <source>
        <strain evidence="3">JCM 19635</strain>
    </source>
</reference>
<dbReference type="EMBL" id="JBHTEK010000001">
    <property type="protein sequence ID" value="MFC7666689.1"/>
    <property type="molecule type" value="Genomic_DNA"/>
</dbReference>
<dbReference type="RefSeq" id="WP_380205905.1">
    <property type="nucleotide sequence ID" value="NZ_JBHTEK010000001.1"/>
</dbReference>
<evidence type="ECO:0000313" key="3">
    <source>
        <dbReference type="Proteomes" id="UP001596513"/>
    </source>
</evidence>
<evidence type="ECO:0000313" key="2">
    <source>
        <dbReference type="EMBL" id="MFC7666689.1"/>
    </source>
</evidence>
<name>A0ABW2U2U2_9BACT</name>
<organism evidence="2 3">
    <name type="scientific">Hymenobacter humi</name>
    <dbReference type="NCBI Taxonomy" id="1411620"/>
    <lineage>
        <taxon>Bacteria</taxon>
        <taxon>Pseudomonadati</taxon>
        <taxon>Bacteroidota</taxon>
        <taxon>Cytophagia</taxon>
        <taxon>Cytophagales</taxon>
        <taxon>Hymenobacteraceae</taxon>
        <taxon>Hymenobacter</taxon>
    </lineage>
</organism>
<protein>
    <submittedName>
        <fullName evidence="2">Transferrin receptor-like dimerization domain-containing protein</fullName>
    </submittedName>
</protein>
<evidence type="ECO:0000259" key="1">
    <source>
        <dbReference type="Pfam" id="PF04253"/>
    </source>
</evidence>
<gene>
    <name evidence="2" type="ORF">ACFQT0_04105</name>
</gene>
<dbReference type="InterPro" id="IPR007365">
    <property type="entry name" value="TFR-like_dimer_dom"/>
</dbReference>
<dbReference type="SUPFAM" id="SSF47672">
    <property type="entry name" value="Transferrin receptor-like dimerisation domain"/>
    <property type="match status" value="1"/>
</dbReference>